<dbReference type="CDD" id="cd11614">
    <property type="entry name" value="SAF_CpaB_FlgA_like"/>
    <property type="match status" value="1"/>
</dbReference>
<dbReference type="AlphaFoldDB" id="A0A512J0F4"/>
<name>A0A512J0F4_9HYPH</name>
<evidence type="ECO:0000256" key="3">
    <source>
        <dbReference type="ARBA" id="ARBA00022764"/>
    </source>
</evidence>
<keyword evidence="8" id="KW-1185">Reference proteome</keyword>
<comment type="subcellular location">
    <subcellularLocation>
        <location evidence="1">Periplasm</location>
    </subcellularLocation>
</comment>
<dbReference type="EMBL" id="BJZU01000021">
    <property type="protein sequence ID" value="GEP03441.1"/>
    <property type="molecule type" value="Genomic_DNA"/>
</dbReference>
<keyword evidence="5" id="KW-0969">Cilium</keyword>
<dbReference type="SMART" id="SM00858">
    <property type="entry name" value="SAF"/>
    <property type="match status" value="1"/>
</dbReference>
<dbReference type="Pfam" id="PF13144">
    <property type="entry name" value="ChapFlgA"/>
    <property type="match status" value="1"/>
</dbReference>
<comment type="caution">
    <text evidence="5">The sequence shown here is derived from an EMBL/GenBank/DDBJ whole genome shotgun (WGS) entry which is preliminary data.</text>
</comment>
<keyword evidence="5" id="KW-0282">Flagellum</keyword>
<keyword evidence="5" id="KW-0966">Cell projection</keyword>
<evidence type="ECO:0000313" key="8">
    <source>
        <dbReference type="Proteomes" id="UP001156856"/>
    </source>
</evidence>
<sequence length="361" mass="36894">MPVLADPFDPDQTVAMPPLADRPHRRVAPLGAAVLGRLTATLITLAAIGYLTLPAFAGEPLRLRGDVTARGDVLTLGDLVEGAAAEAAARPLFRAPALGATGTIQSRRILEAVAGLGLGPVETGGRVQIAVQRAARRVGAAEIEAALKRALESGQGLDPRVLSIRLDGEAPVLLAPVDLNGAAAALDVVYEPRSRRVTGLISLGERQASLRVSGLVVEMREVAVLTRAVKSGEPITAADVALERRPREGSPPDAQANLAALAGEVAQRALGAGAVLRTGDTAPPELVARGEAVSIVYETPGVSLTMRGQANEAGRLGATVSVVNVASKKVLQAVVVGPARVSVGPAAPQRQASAAFGPAIR</sequence>
<dbReference type="InterPro" id="IPR013974">
    <property type="entry name" value="SAF"/>
</dbReference>
<evidence type="ECO:0000313" key="6">
    <source>
        <dbReference type="EMBL" id="GLS63354.1"/>
    </source>
</evidence>
<dbReference type="InterPro" id="IPR039246">
    <property type="entry name" value="Flagellar_FlgA"/>
</dbReference>
<dbReference type="Proteomes" id="UP000321960">
    <property type="component" value="Unassembled WGS sequence"/>
</dbReference>
<dbReference type="EMBL" id="BSPK01000021">
    <property type="protein sequence ID" value="GLS63354.1"/>
    <property type="molecule type" value="Genomic_DNA"/>
</dbReference>
<reference evidence="6" key="1">
    <citation type="journal article" date="2014" name="Int. J. Syst. Evol. Microbiol.">
        <title>Complete genome of a new Firmicutes species belonging to the dominant human colonic microbiota ('Ruminococcus bicirculans') reveals two chromosomes and a selective capacity to utilize plant glucans.</title>
        <authorList>
            <consortium name="NISC Comparative Sequencing Program"/>
            <person name="Wegmann U."/>
            <person name="Louis P."/>
            <person name="Goesmann A."/>
            <person name="Henrissat B."/>
            <person name="Duncan S.H."/>
            <person name="Flint H.J."/>
        </authorList>
    </citation>
    <scope>NUCLEOTIDE SEQUENCE</scope>
    <source>
        <strain evidence="6">NBRC 107715</strain>
    </source>
</reference>
<reference evidence="5 7" key="3">
    <citation type="submission" date="2019-07" db="EMBL/GenBank/DDBJ databases">
        <title>Whole genome shotgun sequence of Methylobacterium oxalidis NBRC 107715.</title>
        <authorList>
            <person name="Hosoyama A."/>
            <person name="Uohara A."/>
            <person name="Ohji S."/>
            <person name="Ichikawa N."/>
        </authorList>
    </citation>
    <scope>NUCLEOTIDE SEQUENCE [LARGE SCALE GENOMIC DNA]</scope>
    <source>
        <strain evidence="5 7">NBRC 107715</strain>
    </source>
</reference>
<feature type="domain" description="SAF" evidence="4">
    <location>
        <begin position="220"/>
        <end position="282"/>
    </location>
</feature>
<evidence type="ECO:0000313" key="7">
    <source>
        <dbReference type="Proteomes" id="UP000321960"/>
    </source>
</evidence>
<dbReference type="Proteomes" id="UP001156856">
    <property type="component" value="Unassembled WGS sequence"/>
</dbReference>
<keyword evidence="2" id="KW-0732">Signal</keyword>
<evidence type="ECO:0000313" key="5">
    <source>
        <dbReference type="EMBL" id="GEP03441.1"/>
    </source>
</evidence>
<dbReference type="PANTHER" id="PTHR36307:SF1">
    <property type="entry name" value="FLAGELLA BASAL BODY P-RING FORMATION PROTEIN FLGA"/>
    <property type="match status" value="1"/>
</dbReference>
<dbReference type="NCBIfam" id="TIGR03170">
    <property type="entry name" value="flgA_cterm"/>
    <property type="match status" value="1"/>
</dbReference>
<keyword evidence="3" id="KW-0574">Periplasm</keyword>
<accession>A0A512J0F4</accession>
<dbReference type="Gene3D" id="2.30.30.760">
    <property type="match status" value="1"/>
</dbReference>
<reference evidence="6" key="4">
    <citation type="submission" date="2023-01" db="EMBL/GenBank/DDBJ databases">
        <title>Draft genome sequence of Methylobacterium oxalidis strain NBRC 107715.</title>
        <authorList>
            <person name="Sun Q."/>
            <person name="Mori K."/>
        </authorList>
    </citation>
    <scope>NUCLEOTIDE SEQUENCE</scope>
    <source>
        <strain evidence="6">NBRC 107715</strain>
    </source>
</reference>
<evidence type="ECO:0000256" key="2">
    <source>
        <dbReference type="ARBA" id="ARBA00022729"/>
    </source>
</evidence>
<dbReference type="PANTHER" id="PTHR36307">
    <property type="entry name" value="FLAGELLA BASAL BODY P-RING FORMATION PROTEIN FLGA"/>
    <property type="match status" value="1"/>
</dbReference>
<dbReference type="InterPro" id="IPR017585">
    <property type="entry name" value="SAF_FlgA"/>
</dbReference>
<protein>
    <submittedName>
        <fullName evidence="5">Flagellar basal body P-ring biosynthesis protein FlgA</fullName>
    </submittedName>
</protein>
<dbReference type="Gene3D" id="3.90.1210.10">
    <property type="entry name" value="Antifreeze-like/N-acetylneuraminic acid synthase C-terminal domain"/>
    <property type="match status" value="1"/>
</dbReference>
<proteinExistence type="predicted"/>
<gene>
    <name evidence="5" type="primary">flgA</name>
    <name evidence="6" type="ORF">GCM10007888_17350</name>
    <name evidence="5" type="ORF">MOX02_14790</name>
</gene>
<evidence type="ECO:0000256" key="1">
    <source>
        <dbReference type="ARBA" id="ARBA00004418"/>
    </source>
</evidence>
<dbReference type="GO" id="GO:0044780">
    <property type="term" value="P:bacterial-type flagellum assembly"/>
    <property type="evidence" value="ECO:0007669"/>
    <property type="project" value="InterPro"/>
</dbReference>
<reference evidence="8" key="2">
    <citation type="journal article" date="2019" name="Int. J. Syst. Evol. Microbiol.">
        <title>The Global Catalogue of Microorganisms (GCM) 10K type strain sequencing project: providing services to taxonomists for standard genome sequencing and annotation.</title>
        <authorList>
            <consortium name="The Broad Institute Genomics Platform"/>
            <consortium name="The Broad Institute Genome Sequencing Center for Infectious Disease"/>
            <person name="Wu L."/>
            <person name="Ma J."/>
        </authorList>
    </citation>
    <scope>NUCLEOTIDE SEQUENCE [LARGE SCALE GENOMIC DNA]</scope>
    <source>
        <strain evidence="8">NBRC 107715</strain>
    </source>
</reference>
<organism evidence="5 7">
    <name type="scientific">Methylobacterium oxalidis</name>
    <dbReference type="NCBI Taxonomy" id="944322"/>
    <lineage>
        <taxon>Bacteria</taxon>
        <taxon>Pseudomonadati</taxon>
        <taxon>Pseudomonadota</taxon>
        <taxon>Alphaproteobacteria</taxon>
        <taxon>Hyphomicrobiales</taxon>
        <taxon>Methylobacteriaceae</taxon>
        <taxon>Methylobacterium</taxon>
    </lineage>
</organism>
<dbReference type="GO" id="GO:0042597">
    <property type="term" value="C:periplasmic space"/>
    <property type="evidence" value="ECO:0007669"/>
    <property type="project" value="UniProtKB-SubCell"/>
</dbReference>
<evidence type="ECO:0000259" key="4">
    <source>
        <dbReference type="SMART" id="SM00858"/>
    </source>
</evidence>